<comment type="caution">
    <text evidence="2">The sequence shown here is derived from an EMBL/GenBank/DDBJ whole genome shotgun (WGS) entry which is preliminary data.</text>
</comment>
<keyword evidence="3" id="KW-1185">Reference proteome</keyword>
<feature type="region of interest" description="Disordered" evidence="1">
    <location>
        <begin position="87"/>
        <end position="113"/>
    </location>
</feature>
<accession>A0A9P7JLA3</accession>
<protein>
    <submittedName>
        <fullName evidence="2">Uncharacterized protein</fullName>
    </submittedName>
</protein>
<organism evidence="2 3">
    <name type="scientific">Suillus discolor</name>
    <dbReference type="NCBI Taxonomy" id="1912936"/>
    <lineage>
        <taxon>Eukaryota</taxon>
        <taxon>Fungi</taxon>
        <taxon>Dikarya</taxon>
        <taxon>Basidiomycota</taxon>
        <taxon>Agaricomycotina</taxon>
        <taxon>Agaricomycetes</taxon>
        <taxon>Agaricomycetidae</taxon>
        <taxon>Boletales</taxon>
        <taxon>Suillineae</taxon>
        <taxon>Suillaceae</taxon>
        <taxon>Suillus</taxon>
    </lineage>
</organism>
<dbReference type="GeneID" id="64696849"/>
<evidence type="ECO:0000313" key="3">
    <source>
        <dbReference type="Proteomes" id="UP000823399"/>
    </source>
</evidence>
<reference evidence="2" key="1">
    <citation type="journal article" date="2020" name="New Phytol.">
        <title>Comparative genomics reveals dynamic genome evolution in host specialist ectomycorrhizal fungi.</title>
        <authorList>
            <person name="Lofgren L.A."/>
            <person name="Nguyen N.H."/>
            <person name="Vilgalys R."/>
            <person name="Ruytinx J."/>
            <person name="Liao H.L."/>
            <person name="Branco S."/>
            <person name="Kuo A."/>
            <person name="LaButti K."/>
            <person name="Lipzen A."/>
            <person name="Andreopoulos W."/>
            <person name="Pangilinan J."/>
            <person name="Riley R."/>
            <person name="Hundley H."/>
            <person name="Na H."/>
            <person name="Barry K."/>
            <person name="Grigoriev I.V."/>
            <person name="Stajich J.E."/>
            <person name="Kennedy P.G."/>
        </authorList>
    </citation>
    <scope>NUCLEOTIDE SEQUENCE</scope>
    <source>
        <strain evidence="2">FC423</strain>
    </source>
</reference>
<evidence type="ECO:0000256" key="1">
    <source>
        <dbReference type="SAM" id="MobiDB-lite"/>
    </source>
</evidence>
<dbReference type="EMBL" id="JABBWM010000164">
    <property type="protein sequence ID" value="KAG2085637.1"/>
    <property type="molecule type" value="Genomic_DNA"/>
</dbReference>
<name>A0A9P7JLA3_9AGAM</name>
<feature type="compositionally biased region" description="Basic and acidic residues" evidence="1">
    <location>
        <begin position="93"/>
        <end position="105"/>
    </location>
</feature>
<dbReference type="AlphaFoldDB" id="A0A9P7JLA3"/>
<gene>
    <name evidence="2" type="ORF">F5147DRAFT_659423</name>
</gene>
<proteinExistence type="predicted"/>
<dbReference type="RefSeq" id="XP_041284710.1">
    <property type="nucleotide sequence ID" value="XM_041434590.1"/>
</dbReference>
<dbReference type="Proteomes" id="UP000823399">
    <property type="component" value="Unassembled WGS sequence"/>
</dbReference>
<dbReference type="OrthoDB" id="2693204at2759"/>
<evidence type="ECO:0000313" key="2">
    <source>
        <dbReference type="EMBL" id="KAG2085637.1"/>
    </source>
</evidence>
<sequence>MSSSAVLSNVKMLQDVIFIEIDGVESAWDTYCFALDIESPGPKVHPAASGSAISEERMSVKEEVIGVKIEDQDVGLSEPSTQCAASPCHLLTRRADNPRDPKDTSESTEPNKQCVNKIPESYLPLTRNHIMPESTDQNNRSEDSFEALLWSLDDTSSTGRKQKKVNPLDPYLTAAQFFRLNYDLLLMFSLFCEMEYLLNSSPRMLIMTKSRTKSSFSFQLAIIS</sequence>